<feature type="region of interest" description="Disordered" evidence="1">
    <location>
        <begin position="1227"/>
        <end position="1249"/>
    </location>
</feature>
<feature type="compositionally biased region" description="Basic residues" evidence="1">
    <location>
        <begin position="1275"/>
        <end position="1284"/>
    </location>
</feature>
<evidence type="ECO:0000313" key="3">
    <source>
        <dbReference type="Proteomes" id="UP000245956"/>
    </source>
</evidence>
<feature type="compositionally biased region" description="Polar residues" evidence="1">
    <location>
        <begin position="597"/>
        <end position="615"/>
    </location>
</feature>
<protein>
    <submittedName>
        <fullName evidence="2">Uncharacterized protein</fullName>
    </submittedName>
</protein>
<proteinExistence type="predicted"/>
<dbReference type="Proteomes" id="UP000245956">
    <property type="component" value="Unassembled WGS sequence"/>
</dbReference>
<feature type="region of interest" description="Disordered" evidence="1">
    <location>
        <begin position="869"/>
        <end position="927"/>
    </location>
</feature>
<feature type="region of interest" description="Disordered" evidence="1">
    <location>
        <begin position="1"/>
        <end position="29"/>
    </location>
</feature>
<feature type="region of interest" description="Disordered" evidence="1">
    <location>
        <begin position="293"/>
        <end position="316"/>
    </location>
</feature>
<sequence length="1334" mass="144941">MGAGGGVSSAESVLPPPPPPPPAESADAYEAEGTVVLTKYFDPSIRTFPKVVSLSRHTVVAPSQPGLGGSFPLPPQASQLGSPRFPSLLPSPAAVRRHRASLSLLSTSATGFGRRRLPLASANLPNGNGTAPPHRFDHHRRGGAPPKKSTHPQPTIEVALPTATEDRLPSPEPASRRVRARRARLGPLAPRSSLPIAGATTALRAAAPEALAGIFGQRLQRAETRHHQAPGDIGPVVVTSHQNSRQLGPAGRTAQWRRQGTANPQAWLANIKTGAALGPALAVALDRGAVDVEDGEQSRQGQSFLHLESAPSSPASSLASLTADDWVCVGENDASFLLSSPTSSTSATDNTIMNARTTAAGAPAASGATTNTLATADLGARQIASSSTSVTDMTDIEPSVVCSPATSTASSGASKPQVLRHRHSMHPTLRQLRFHETAARDNGDALGGKHMESLGAWDWDNNNDTTQHIASRSPNVRHRYQHSVRRGDHDTRPDRCPSSPPGEQQSLQTWNRSKKGQSVSNITHTSSEESSYIGTDYAAPSTAMTREQFEALPATVQRKVDKDDKTTDETACLPGWGGSGGTSQGTGTAVKTHRHTPATTPVTGSRLDQSQSTAVGSMAEGKSKPGTRTHKYKKNACGRPLHACHAMRCPLQQHVFLFCCSWPGADCVLPACTSFFRPPPASKLHIPIGSHRLARGARVFGLPAVAQRLGSGGARDHDAMGTVWRPRSGRFRAELLEAGLTVAVTAAAPALRLTTLLSITPLATVATWPAFVCLLCFPSQTGAVHVDAVAIMPCFAQLCFCNCGIDKTLTAHHAMWLVRAGPGPLCMLHAARYALLARSVLAQGASHLPLRARTFANYFSTLERLRFAQDPHPHPRNVPHPPFEPHSAHHRAVSASREGDARRPPLRFGFSTDELDDAPHRRSQLSRQPVRVYDDPTGRLAIERQQSAEPLAPLRRRKSVILDATDEAYLRIGKRKSQNFKLETLSNQSSELQPADDMFSTRSQAREPADFKKTRESLYDSFRWLEEDDDLDLRLYLDDYHMNLREEVPVPTKNWRPSFRRHLSISKRPFGRASVSLSRPATKDSNMAPLLMGSPIGSTPGSPGHARRRSRALSLMSSNKQSARSDSPPAIDPAASHYQDPDARMKLRVYLASPHKFDEAIEFGFPSIDEVQDKENSVRAGTHSRAEAHRLRTFLEDDASSVYSEASIAEPESPKTPETLDKQLRVRSARVSQDPPTEHKLDYAQAPASSREMTLRMTLTRSDLRAGDEQIYGWQKRHATRRSQTRNEPHSPPPFSSDGNSKESIERQFAAMDQEYLASDNGVVKRFWNRMRRT</sequence>
<feature type="compositionally biased region" description="Low complexity" evidence="1">
    <location>
        <begin position="1093"/>
        <end position="1104"/>
    </location>
</feature>
<feature type="region of interest" description="Disordered" evidence="1">
    <location>
        <begin position="120"/>
        <end position="154"/>
    </location>
</feature>
<feature type="region of interest" description="Disordered" evidence="1">
    <location>
        <begin position="560"/>
        <end position="628"/>
    </location>
</feature>
<feature type="compositionally biased region" description="Basic residues" evidence="1">
    <location>
        <begin position="475"/>
        <end position="484"/>
    </location>
</feature>
<name>A0A2U3DSX5_PURLI</name>
<reference evidence="2 3" key="1">
    <citation type="journal article" date="2016" name="Front. Microbiol.">
        <title>Genome and transcriptome sequences reveal the specific parasitism of the nematophagous Purpureocillium lilacinum 36-1.</title>
        <authorList>
            <person name="Xie J."/>
            <person name="Li S."/>
            <person name="Mo C."/>
            <person name="Xiao X."/>
            <person name="Peng D."/>
            <person name="Wang G."/>
            <person name="Xiao Y."/>
        </authorList>
    </citation>
    <scope>NUCLEOTIDE SEQUENCE [LARGE SCALE GENOMIC DNA]</scope>
    <source>
        <strain evidence="2 3">36-1</strain>
    </source>
</reference>
<feature type="region of interest" description="Disordered" evidence="1">
    <location>
        <begin position="1270"/>
        <end position="1308"/>
    </location>
</feature>
<feature type="compositionally biased region" description="Polar residues" evidence="1">
    <location>
        <begin position="501"/>
        <end position="533"/>
    </location>
</feature>
<comment type="caution">
    <text evidence="2">The sequence shown here is derived from an EMBL/GenBank/DDBJ whole genome shotgun (WGS) entry which is preliminary data.</text>
</comment>
<feature type="region of interest" description="Disordered" evidence="1">
    <location>
        <begin position="465"/>
        <end position="533"/>
    </location>
</feature>
<evidence type="ECO:0000313" key="2">
    <source>
        <dbReference type="EMBL" id="PWI65353.1"/>
    </source>
</evidence>
<organism evidence="2 3">
    <name type="scientific">Purpureocillium lilacinum</name>
    <name type="common">Paecilomyces lilacinus</name>
    <dbReference type="NCBI Taxonomy" id="33203"/>
    <lineage>
        <taxon>Eukaryota</taxon>
        <taxon>Fungi</taxon>
        <taxon>Dikarya</taxon>
        <taxon>Ascomycota</taxon>
        <taxon>Pezizomycotina</taxon>
        <taxon>Sordariomycetes</taxon>
        <taxon>Hypocreomycetidae</taxon>
        <taxon>Hypocreales</taxon>
        <taxon>Ophiocordycipitaceae</taxon>
        <taxon>Purpureocillium</taxon>
    </lineage>
</organism>
<feature type="compositionally biased region" description="Basic and acidic residues" evidence="1">
    <location>
        <begin position="485"/>
        <end position="495"/>
    </location>
</feature>
<accession>A0A2U3DSX5</accession>
<gene>
    <name evidence="2" type="ORF">PCL_07122</name>
</gene>
<feature type="compositionally biased region" description="Pro residues" evidence="1">
    <location>
        <begin position="14"/>
        <end position="23"/>
    </location>
</feature>
<feature type="compositionally biased region" description="Polar residues" evidence="1">
    <location>
        <begin position="465"/>
        <end position="474"/>
    </location>
</feature>
<evidence type="ECO:0000256" key="1">
    <source>
        <dbReference type="SAM" id="MobiDB-lite"/>
    </source>
</evidence>
<feature type="region of interest" description="Disordered" evidence="1">
    <location>
        <begin position="1071"/>
        <end position="1137"/>
    </location>
</feature>
<dbReference type="EMBL" id="LCWV01000034">
    <property type="protein sequence ID" value="PWI65353.1"/>
    <property type="molecule type" value="Genomic_DNA"/>
</dbReference>
<feature type="compositionally biased region" description="Polar residues" evidence="1">
    <location>
        <begin position="1075"/>
        <end position="1085"/>
    </location>
</feature>
<feature type="compositionally biased region" description="Gly residues" evidence="1">
    <location>
        <begin position="575"/>
        <end position="584"/>
    </location>
</feature>